<proteinExistence type="predicted"/>
<organism evidence="2">
    <name type="scientific">Mytilinidion resinicola</name>
    <dbReference type="NCBI Taxonomy" id="574789"/>
    <lineage>
        <taxon>Eukaryota</taxon>
        <taxon>Fungi</taxon>
        <taxon>Dikarya</taxon>
        <taxon>Ascomycota</taxon>
        <taxon>Pezizomycotina</taxon>
        <taxon>Dothideomycetes</taxon>
        <taxon>Pleosporomycetidae</taxon>
        <taxon>Mytilinidiales</taxon>
        <taxon>Mytilinidiaceae</taxon>
        <taxon>Mytilinidion</taxon>
    </lineage>
</organism>
<feature type="region of interest" description="Disordered" evidence="1">
    <location>
        <begin position="24"/>
        <end position="108"/>
    </location>
</feature>
<accession>A0A6A6ZA25</accession>
<feature type="compositionally biased region" description="Basic residues" evidence="1">
    <location>
        <begin position="92"/>
        <end position="104"/>
    </location>
</feature>
<dbReference type="AlphaFoldDB" id="A0A6A6ZA25"/>
<keyword evidence="3" id="KW-1185">Reference proteome</keyword>
<gene>
    <name evidence="2 4" type="ORF">BDZ99DRAFT_470901</name>
</gene>
<evidence type="ECO:0000313" key="4">
    <source>
        <dbReference type="RefSeq" id="XP_033584935.1"/>
    </source>
</evidence>
<dbReference type="Proteomes" id="UP000504636">
    <property type="component" value="Unplaced"/>
</dbReference>
<dbReference type="EMBL" id="MU003692">
    <property type="protein sequence ID" value="KAF2817971.1"/>
    <property type="molecule type" value="Genomic_DNA"/>
</dbReference>
<evidence type="ECO:0000256" key="1">
    <source>
        <dbReference type="SAM" id="MobiDB-lite"/>
    </source>
</evidence>
<reference evidence="4" key="3">
    <citation type="submission" date="2025-04" db="UniProtKB">
        <authorList>
            <consortium name="RefSeq"/>
        </authorList>
    </citation>
    <scope>IDENTIFICATION</scope>
    <source>
        <strain evidence="4">CBS 304.34</strain>
    </source>
</reference>
<dbReference type="RefSeq" id="XP_033584935.1">
    <property type="nucleotide sequence ID" value="XM_033721690.1"/>
</dbReference>
<sequence length="164" mass="18012">MSSYFEPLAKGVIDSLTVLWEGRGQPRKNMEDSPLSGGCGFAGRGRSAGIPEPAGTLTTTTEKHRTGDTAPPTYSMPDLPLNSTVRSPLRAHSGRRAPRARQQRLKPQQTLDYDDTPATCLVHVEPPRSLQSVPKTRTLHRHLLRYRIPQGVSEPGPSRRLPAT</sequence>
<reference evidence="4" key="2">
    <citation type="submission" date="2020-04" db="EMBL/GenBank/DDBJ databases">
        <authorList>
            <consortium name="NCBI Genome Project"/>
        </authorList>
    </citation>
    <scope>NUCLEOTIDE SEQUENCE</scope>
    <source>
        <strain evidence="4">CBS 304.34</strain>
    </source>
</reference>
<evidence type="ECO:0000313" key="3">
    <source>
        <dbReference type="Proteomes" id="UP000504636"/>
    </source>
</evidence>
<protein>
    <submittedName>
        <fullName evidence="2 4">Uncharacterized protein</fullName>
    </submittedName>
</protein>
<evidence type="ECO:0000313" key="2">
    <source>
        <dbReference type="EMBL" id="KAF2817971.1"/>
    </source>
</evidence>
<reference evidence="2 4" key="1">
    <citation type="journal article" date="2020" name="Stud. Mycol.">
        <title>101 Dothideomycetes genomes: a test case for predicting lifestyles and emergence of pathogens.</title>
        <authorList>
            <person name="Haridas S."/>
            <person name="Albert R."/>
            <person name="Binder M."/>
            <person name="Bloem J."/>
            <person name="Labutti K."/>
            <person name="Salamov A."/>
            <person name="Andreopoulos B."/>
            <person name="Baker S."/>
            <person name="Barry K."/>
            <person name="Bills G."/>
            <person name="Bluhm B."/>
            <person name="Cannon C."/>
            <person name="Castanera R."/>
            <person name="Culley D."/>
            <person name="Daum C."/>
            <person name="Ezra D."/>
            <person name="Gonzalez J."/>
            <person name="Henrissat B."/>
            <person name="Kuo A."/>
            <person name="Liang C."/>
            <person name="Lipzen A."/>
            <person name="Lutzoni F."/>
            <person name="Magnuson J."/>
            <person name="Mondo S."/>
            <person name="Nolan M."/>
            <person name="Ohm R."/>
            <person name="Pangilinan J."/>
            <person name="Park H.-J."/>
            <person name="Ramirez L."/>
            <person name="Alfaro M."/>
            <person name="Sun H."/>
            <person name="Tritt A."/>
            <person name="Yoshinaga Y."/>
            <person name="Zwiers L.-H."/>
            <person name="Turgeon B."/>
            <person name="Goodwin S."/>
            <person name="Spatafora J."/>
            <person name="Crous P."/>
            <person name="Grigoriev I."/>
        </authorList>
    </citation>
    <scope>NUCLEOTIDE SEQUENCE</scope>
    <source>
        <strain evidence="2 4">CBS 304.34</strain>
    </source>
</reference>
<dbReference type="GeneID" id="54462583"/>
<name>A0A6A6ZA25_9PEZI</name>